<name>A0ABQ9EBS7_TEGGR</name>
<dbReference type="Proteomes" id="UP001217089">
    <property type="component" value="Unassembled WGS sequence"/>
</dbReference>
<dbReference type="SUPFAM" id="SSF52402">
    <property type="entry name" value="Adenine nucleotide alpha hydrolases-like"/>
    <property type="match status" value="1"/>
</dbReference>
<sequence>MYFTCIRNKMEQVASAPPETGEKAKRTVVVAMDESKNAKEAFIWFAQNVYLESDHVVLVNTVEPYQFLNTPVWFNAPQQLEGKVLEELIREEKEKITKKLEKFAELMKEKKVSGTVKSMHAGSPGEGIINAAKEVGADLIVTGSRGLGTIRRTFMGSVSDYIMHHSDVPVLVHRS</sequence>
<dbReference type="PANTHER" id="PTHR46989:SF3">
    <property type="entry name" value="USPA DOMAIN-CONTAINING PROTEIN"/>
    <property type="match status" value="1"/>
</dbReference>
<organism evidence="2 3">
    <name type="scientific">Tegillarca granosa</name>
    <name type="common">Malaysian cockle</name>
    <name type="synonym">Anadara granosa</name>
    <dbReference type="NCBI Taxonomy" id="220873"/>
    <lineage>
        <taxon>Eukaryota</taxon>
        <taxon>Metazoa</taxon>
        <taxon>Spiralia</taxon>
        <taxon>Lophotrochozoa</taxon>
        <taxon>Mollusca</taxon>
        <taxon>Bivalvia</taxon>
        <taxon>Autobranchia</taxon>
        <taxon>Pteriomorphia</taxon>
        <taxon>Arcoida</taxon>
        <taxon>Arcoidea</taxon>
        <taxon>Arcidae</taxon>
        <taxon>Tegillarca</taxon>
    </lineage>
</organism>
<dbReference type="InterPro" id="IPR006015">
    <property type="entry name" value="Universal_stress_UspA"/>
</dbReference>
<protein>
    <recommendedName>
        <fullName evidence="1">UspA domain-containing protein</fullName>
    </recommendedName>
</protein>
<feature type="domain" description="UspA" evidence="1">
    <location>
        <begin position="26"/>
        <end position="172"/>
    </location>
</feature>
<dbReference type="InterPro" id="IPR006016">
    <property type="entry name" value="UspA"/>
</dbReference>
<dbReference type="Pfam" id="PF00582">
    <property type="entry name" value="Usp"/>
    <property type="match status" value="1"/>
</dbReference>
<evidence type="ECO:0000313" key="2">
    <source>
        <dbReference type="EMBL" id="KAJ8301949.1"/>
    </source>
</evidence>
<dbReference type="PANTHER" id="PTHR46989">
    <property type="entry name" value="USP DOMAIN-CONTAINING PROTEIN"/>
    <property type="match status" value="1"/>
</dbReference>
<keyword evidence="3" id="KW-1185">Reference proteome</keyword>
<evidence type="ECO:0000259" key="1">
    <source>
        <dbReference type="Pfam" id="PF00582"/>
    </source>
</evidence>
<proteinExistence type="predicted"/>
<reference evidence="2 3" key="1">
    <citation type="submission" date="2022-12" db="EMBL/GenBank/DDBJ databases">
        <title>Chromosome-level genome of Tegillarca granosa.</title>
        <authorList>
            <person name="Kim J."/>
        </authorList>
    </citation>
    <scope>NUCLEOTIDE SEQUENCE [LARGE SCALE GENOMIC DNA]</scope>
    <source>
        <strain evidence="2">Teg-2019</strain>
        <tissue evidence="2">Adductor muscle</tissue>
    </source>
</reference>
<dbReference type="InterPro" id="IPR014729">
    <property type="entry name" value="Rossmann-like_a/b/a_fold"/>
</dbReference>
<gene>
    <name evidence="2" type="ORF">KUTeg_020936</name>
</gene>
<dbReference type="PRINTS" id="PR01438">
    <property type="entry name" value="UNVRSLSTRESS"/>
</dbReference>
<dbReference type="CDD" id="cd23659">
    <property type="entry name" value="USP_At3g01520-like"/>
    <property type="match status" value="1"/>
</dbReference>
<comment type="caution">
    <text evidence="2">The sequence shown here is derived from an EMBL/GenBank/DDBJ whole genome shotgun (WGS) entry which is preliminary data.</text>
</comment>
<dbReference type="Gene3D" id="3.40.50.620">
    <property type="entry name" value="HUPs"/>
    <property type="match status" value="1"/>
</dbReference>
<evidence type="ECO:0000313" key="3">
    <source>
        <dbReference type="Proteomes" id="UP001217089"/>
    </source>
</evidence>
<accession>A0ABQ9EBS7</accession>
<dbReference type="EMBL" id="JARBDR010000918">
    <property type="protein sequence ID" value="KAJ8301949.1"/>
    <property type="molecule type" value="Genomic_DNA"/>
</dbReference>